<reference evidence="5 6" key="1">
    <citation type="submission" date="2024-10" db="EMBL/GenBank/DDBJ databases">
        <title>The Natural Products Discovery Center: Release of the First 8490 Sequenced Strains for Exploring Actinobacteria Biosynthetic Diversity.</title>
        <authorList>
            <person name="Kalkreuter E."/>
            <person name="Kautsar S.A."/>
            <person name="Yang D."/>
            <person name="Bader C.D."/>
            <person name="Teijaro C.N."/>
            <person name="Fluegel L."/>
            <person name="Davis C.M."/>
            <person name="Simpson J.R."/>
            <person name="Lauterbach L."/>
            <person name="Steele A.D."/>
            <person name="Gui C."/>
            <person name="Meng S."/>
            <person name="Li G."/>
            <person name="Viehrig K."/>
            <person name="Ye F."/>
            <person name="Su P."/>
            <person name="Kiefer A.F."/>
            <person name="Nichols A."/>
            <person name="Cepeda A.J."/>
            <person name="Yan W."/>
            <person name="Fan B."/>
            <person name="Jiang Y."/>
            <person name="Adhikari A."/>
            <person name="Zheng C.-J."/>
            <person name="Schuster L."/>
            <person name="Cowan T.M."/>
            <person name="Smanski M.J."/>
            <person name="Chevrette M.G."/>
            <person name="De Carvalho L.P.S."/>
            <person name="Shen B."/>
        </authorList>
    </citation>
    <scope>NUCLEOTIDE SEQUENCE [LARGE SCALE GENOMIC DNA]</scope>
    <source>
        <strain evidence="5 6">NPDC048229</strain>
    </source>
</reference>
<evidence type="ECO:0000256" key="2">
    <source>
        <dbReference type="ARBA" id="ARBA00023002"/>
    </source>
</evidence>
<comment type="caution">
    <text evidence="5">The sequence shown here is derived from an EMBL/GenBank/DDBJ whole genome shotgun (WGS) entry which is preliminary data.</text>
</comment>
<evidence type="ECO:0000313" key="6">
    <source>
        <dbReference type="Proteomes" id="UP001604282"/>
    </source>
</evidence>
<dbReference type="Gene3D" id="3.40.50.720">
    <property type="entry name" value="NAD(P)-binding Rossmann-like Domain"/>
    <property type="match status" value="1"/>
</dbReference>
<comment type="similarity">
    <text evidence="1">Belongs to the cytochrome P450 family.</text>
</comment>
<evidence type="ECO:0000256" key="3">
    <source>
        <dbReference type="RuleBase" id="RU361277"/>
    </source>
</evidence>
<dbReference type="InterPro" id="IPR013154">
    <property type="entry name" value="ADH-like_N"/>
</dbReference>
<accession>A0ABW7C3J9</accession>
<dbReference type="SMART" id="SM00829">
    <property type="entry name" value="PKS_ER"/>
    <property type="match status" value="1"/>
</dbReference>
<dbReference type="InterPro" id="IPR036396">
    <property type="entry name" value="Cyt_P450_sf"/>
</dbReference>
<dbReference type="InterPro" id="IPR011032">
    <property type="entry name" value="GroES-like_sf"/>
</dbReference>
<proteinExistence type="inferred from homology"/>
<dbReference type="Pfam" id="PF08240">
    <property type="entry name" value="ADH_N"/>
    <property type="match status" value="1"/>
</dbReference>
<dbReference type="Gene3D" id="3.90.180.10">
    <property type="entry name" value="Medium-chain alcohol dehydrogenases, catalytic domain"/>
    <property type="match status" value="1"/>
</dbReference>
<dbReference type="InterPro" id="IPR013149">
    <property type="entry name" value="ADH-like_C"/>
</dbReference>
<dbReference type="CDD" id="cd11029">
    <property type="entry name" value="CYP107-like"/>
    <property type="match status" value="1"/>
</dbReference>
<dbReference type="SUPFAM" id="SSF50129">
    <property type="entry name" value="GroES-like"/>
    <property type="match status" value="1"/>
</dbReference>
<dbReference type="Gene3D" id="1.10.630.10">
    <property type="entry name" value="Cytochrome P450"/>
    <property type="match status" value="1"/>
</dbReference>
<dbReference type="SUPFAM" id="SSF51735">
    <property type="entry name" value="NAD(P)-binding Rossmann-fold domains"/>
    <property type="match status" value="1"/>
</dbReference>
<keyword evidence="3" id="KW-0479">Metal-binding</keyword>
<organism evidence="5 6">
    <name type="scientific">Streptomyces omiyaensis</name>
    <dbReference type="NCBI Taxonomy" id="68247"/>
    <lineage>
        <taxon>Bacteria</taxon>
        <taxon>Bacillati</taxon>
        <taxon>Actinomycetota</taxon>
        <taxon>Actinomycetes</taxon>
        <taxon>Kitasatosporales</taxon>
        <taxon>Streptomycetaceae</taxon>
        <taxon>Streptomyces</taxon>
    </lineage>
</organism>
<dbReference type="PRINTS" id="PR00359">
    <property type="entry name" value="BP450"/>
</dbReference>
<dbReference type="SUPFAM" id="SSF48264">
    <property type="entry name" value="Cytochrome P450"/>
    <property type="match status" value="1"/>
</dbReference>
<dbReference type="Proteomes" id="UP001604282">
    <property type="component" value="Unassembled WGS sequence"/>
</dbReference>
<evidence type="ECO:0000256" key="1">
    <source>
        <dbReference type="ARBA" id="ARBA00010617"/>
    </source>
</evidence>
<comment type="cofactor">
    <cofactor evidence="3">
        <name>Zn(2+)</name>
        <dbReference type="ChEBI" id="CHEBI:29105"/>
    </cofactor>
</comment>
<keyword evidence="6" id="KW-1185">Reference proteome</keyword>
<dbReference type="PROSITE" id="PS00059">
    <property type="entry name" value="ADH_ZINC"/>
    <property type="match status" value="1"/>
</dbReference>
<keyword evidence="3" id="KW-0862">Zinc</keyword>
<keyword evidence="2" id="KW-0560">Oxidoreductase</keyword>
<dbReference type="InterPro" id="IPR001128">
    <property type="entry name" value="Cyt_P450"/>
</dbReference>
<gene>
    <name evidence="5" type="ORF">ACGFYS_28850</name>
</gene>
<dbReference type="Pfam" id="PF00067">
    <property type="entry name" value="p450"/>
    <property type="match status" value="1"/>
</dbReference>
<sequence>MESRCPVALDPLGADIHAEGSRIRAQGPVAPIELPGGVRAWSVTGHAAAREVLSDHRFSKDGRRHFDAYVDGTVGEDFPLIGWVLMENMTTAYGADHTRLRKPCAHAFTPRRVEALRPAVEAITTGLLDELAALPAGEPVDLKGLFAHPLPARAICDLFGVPAEARAEMLRGGEVNVDTSISPEEAAANVARWHQEMLDFVDSKRRSPGDDLTSDLVAAQRADSSLLSDDELVGTLHIMLATGTEPVKNLIANAVLALLTHPEQLALVRSGEATWQDVIQETLRVEAPVAHLPFRFPVEDVEIGGVTIPKGEPVLVNYAAIGRDPEVHGEDADRFDITRADKESLSFGHAIYRCIGQPLALLEAEIALASLFERFPHLGLAVPAESIAPQGTFIMNGVAELPVLLDARPRTMKAAVVPEVGATWELRDVPVPQPGPGQVLIRVRASGLCHNDLWLTDGHFPFPGFDPVVVGHEGAGDVVAVGPGVTHRKVGDRVGATWVQGTCGTCDYCRLDLPLTGQSGMNCAAPVMSGLTVPGHHAEYVAVLADSTVLLPDEVSYVQAAPVLCAGYTSWSALRAADPKPHERVAVLGIGGLGHLALQFSRACGFDTVAVTRSPDKHDLARELGASTVVADGAELAAAGGADVILVTGTSYEAATDALQGLRPNGRLVLATIDPEGSFSIGPTSPVWAQRQQIIGATHNGLEQLTEALRLVAEGKVDPIVEVFPKERIAEAVALAAKGEVRFRAVVTY</sequence>
<dbReference type="InterPro" id="IPR020843">
    <property type="entry name" value="ER"/>
</dbReference>
<protein>
    <submittedName>
        <fullName evidence="5">Cytochrome P450</fullName>
    </submittedName>
</protein>
<dbReference type="InterPro" id="IPR036291">
    <property type="entry name" value="NAD(P)-bd_dom_sf"/>
</dbReference>
<name>A0ABW7C3J9_9ACTN</name>
<dbReference type="Pfam" id="PF00107">
    <property type="entry name" value="ADH_zinc_N"/>
    <property type="match status" value="1"/>
</dbReference>
<dbReference type="InterPro" id="IPR002397">
    <property type="entry name" value="Cyt_P450_B"/>
</dbReference>
<evidence type="ECO:0000313" key="5">
    <source>
        <dbReference type="EMBL" id="MFG3192946.1"/>
    </source>
</evidence>
<dbReference type="PANTHER" id="PTHR46696:SF1">
    <property type="entry name" value="CYTOCHROME P450 YJIB-RELATED"/>
    <property type="match status" value="1"/>
</dbReference>
<feature type="domain" description="Enoyl reductase (ER)" evidence="4">
    <location>
        <begin position="421"/>
        <end position="747"/>
    </location>
</feature>
<comment type="similarity">
    <text evidence="3">Belongs to the zinc-containing alcohol dehydrogenase family.</text>
</comment>
<dbReference type="PANTHER" id="PTHR46696">
    <property type="entry name" value="P450, PUTATIVE (EUROFUNG)-RELATED"/>
    <property type="match status" value="1"/>
</dbReference>
<dbReference type="RefSeq" id="WP_189852564.1">
    <property type="nucleotide sequence ID" value="NZ_BMVV01000026.1"/>
</dbReference>
<dbReference type="CDD" id="cd08245">
    <property type="entry name" value="CAD"/>
    <property type="match status" value="1"/>
</dbReference>
<dbReference type="InterPro" id="IPR002328">
    <property type="entry name" value="ADH_Zn_CS"/>
</dbReference>
<evidence type="ECO:0000259" key="4">
    <source>
        <dbReference type="SMART" id="SM00829"/>
    </source>
</evidence>
<dbReference type="EMBL" id="JBICZW010000024">
    <property type="protein sequence ID" value="MFG3192946.1"/>
    <property type="molecule type" value="Genomic_DNA"/>
</dbReference>